<dbReference type="AlphaFoldDB" id="A0A443S1R9"/>
<protein>
    <recommendedName>
        <fullName evidence="3 6">Glucosylceramidase</fullName>
        <ecNumber evidence="3 6">3.2.1.45</ecNumber>
    </recommendedName>
</protein>
<dbReference type="InterPro" id="IPR017853">
    <property type="entry name" value="GH"/>
</dbReference>
<feature type="domain" description="Glycosyl hydrolase family 30 beta sandwich" evidence="8">
    <location>
        <begin position="113"/>
        <end position="176"/>
    </location>
</feature>
<comment type="caution">
    <text evidence="9">The sequence shown here is derived from an EMBL/GenBank/DDBJ whole genome shotgun (WGS) entry which is preliminary data.</text>
</comment>
<dbReference type="Proteomes" id="UP000288716">
    <property type="component" value="Unassembled WGS sequence"/>
</dbReference>
<name>A0A443S1R9_9ACAR</name>
<evidence type="ECO:0000313" key="10">
    <source>
        <dbReference type="Proteomes" id="UP000288716"/>
    </source>
</evidence>
<evidence type="ECO:0000259" key="7">
    <source>
        <dbReference type="Pfam" id="PF02055"/>
    </source>
</evidence>
<dbReference type="InterPro" id="IPR033453">
    <property type="entry name" value="Glyco_hydro_30_TIM-barrel"/>
</dbReference>
<evidence type="ECO:0000259" key="8">
    <source>
        <dbReference type="Pfam" id="PF17189"/>
    </source>
</evidence>
<reference evidence="9 10" key="1">
    <citation type="journal article" date="2018" name="Gigascience">
        <title>Genomes of trombidid mites reveal novel predicted allergens and laterally-transferred genes associated with secondary metabolism.</title>
        <authorList>
            <person name="Dong X."/>
            <person name="Chaisiri K."/>
            <person name="Xia D."/>
            <person name="Armstrong S.D."/>
            <person name="Fang Y."/>
            <person name="Donnelly M.J."/>
            <person name="Kadowaki T."/>
            <person name="McGarry J.W."/>
            <person name="Darby A.C."/>
            <person name="Makepeace B.L."/>
        </authorList>
    </citation>
    <scope>NUCLEOTIDE SEQUENCE [LARGE SCALE GENOMIC DNA]</scope>
    <source>
        <strain evidence="9">UoL-UT</strain>
    </source>
</reference>
<keyword evidence="6" id="KW-0326">Glycosidase</keyword>
<feature type="domain" description="Glycosyl hydrolase family 30 TIM-barrel" evidence="7">
    <location>
        <begin position="6"/>
        <end position="109"/>
    </location>
</feature>
<dbReference type="GO" id="GO:0016020">
    <property type="term" value="C:membrane"/>
    <property type="evidence" value="ECO:0007669"/>
    <property type="project" value="GOC"/>
</dbReference>
<evidence type="ECO:0000256" key="4">
    <source>
        <dbReference type="ARBA" id="ARBA00022729"/>
    </source>
</evidence>
<dbReference type="EMBL" id="NCKV01012102">
    <property type="protein sequence ID" value="RWS21465.1"/>
    <property type="molecule type" value="Genomic_DNA"/>
</dbReference>
<evidence type="ECO:0000256" key="6">
    <source>
        <dbReference type="RuleBase" id="RU361188"/>
    </source>
</evidence>
<comment type="catalytic activity">
    <reaction evidence="1">
        <text>a beta-D-glucosyl-(1&lt;-&gt;1')-N-acylsphing-4-enine + H2O = an N-acylsphing-4-enine + D-glucose</text>
        <dbReference type="Rhea" id="RHEA:13269"/>
        <dbReference type="ChEBI" id="CHEBI:4167"/>
        <dbReference type="ChEBI" id="CHEBI:15377"/>
        <dbReference type="ChEBI" id="CHEBI:22801"/>
        <dbReference type="ChEBI" id="CHEBI:52639"/>
        <dbReference type="EC" id="3.2.1.45"/>
    </reaction>
    <physiologicalReaction direction="left-to-right" evidence="1">
        <dbReference type="Rhea" id="RHEA:13270"/>
    </physiologicalReaction>
</comment>
<accession>A0A443S1R9</accession>
<evidence type="ECO:0000256" key="2">
    <source>
        <dbReference type="ARBA" id="ARBA00005382"/>
    </source>
</evidence>
<evidence type="ECO:0000256" key="5">
    <source>
        <dbReference type="ARBA" id="ARBA00022801"/>
    </source>
</evidence>
<dbReference type="Pfam" id="PF17189">
    <property type="entry name" value="Glyco_hydro_30C"/>
    <property type="match status" value="1"/>
</dbReference>
<dbReference type="Gene3D" id="3.20.20.80">
    <property type="entry name" value="Glycosidases"/>
    <property type="match status" value="1"/>
</dbReference>
<gene>
    <name evidence="9" type="ORF">B4U80_02121</name>
</gene>
<keyword evidence="6" id="KW-0443">Lipid metabolism</keyword>
<sequence length="179" mass="20567">SDAPREFLNFVHNKFSDKFILATEACEGPHVPKVSIGDWKRGEHYASDIIKDLNHWTTGWVDWNLALDLNGGPNWAKNFHDSPVIVNSTAHEYYKNPMFYAMGHFSRFLVPSSIRLDSATKKSWFNSVIFTVFETPKKEIVLVALNPSDKPTEFIVRDPKNGILSFIFEEYSIVTLTWL</sequence>
<dbReference type="InterPro" id="IPR033452">
    <property type="entry name" value="GH30_C"/>
</dbReference>
<dbReference type="OrthoDB" id="2160638at2759"/>
<keyword evidence="6" id="KW-0746">Sphingolipid metabolism</keyword>
<dbReference type="InterPro" id="IPR001139">
    <property type="entry name" value="Glyco_hydro_30"/>
</dbReference>
<dbReference type="GO" id="GO:0006680">
    <property type="term" value="P:glucosylceramide catabolic process"/>
    <property type="evidence" value="ECO:0007669"/>
    <property type="project" value="TreeGrafter"/>
</dbReference>
<evidence type="ECO:0000313" key="9">
    <source>
        <dbReference type="EMBL" id="RWS21465.1"/>
    </source>
</evidence>
<keyword evidence="10" id="KW-1185">Reference proteome</keyword>
<dbReference type="SUPFAM" id="SSF51445">
    <property type="entry name" value="(Trans)glycosidases"/>
    <property type="match status" value="1"/>
</dbReference>
<evidence type="ECO:0000256" key="1">
    <source>
        <dbReference type="ARBA" id="ARBA00001013"/>
    </source>
</evidence>
<keyword evidence="4" id="KW-0732">Signal</keyword>
<keyword evidence="5 6" id="KW-0378">Hydrolase</keyword>
<evidence type="ECO:0000256" key="3">
    <source>
        <dbReference type="ARBA" id="ARBA00012658"/>
    </source>
</evidence>
<comment type="similarity">
    <text evidence="2 6">Belongs to the glycosyl hydrolase 30 family.</text>
</comment>
<dbReference type="EC" id="3.2.1.45" evidence="3 6"/>
<proteinExistence type="inferred from homology"/>
<dbReference type="STRING" id="299467.A0A443S1R9"/>
<dbReference type="VEuPathDB" id="VectorBase:LDEU010575"/>
<feature type="non-terminal residue" evidence="9">
    <location>
        <position position="1"/>
    </location>
</feature>
<dbReference type="PANTHER" id="PTHR11069:SF23">
    <property type="entry name" value="LYSOSOMAL ACID GLUCOSYLCERAMIDASE"/>
    <property type="match status" value="1"/>
</dbReference>
<dbReference type="Pfam" id="PF02055">
    <property type="entry name" value="Glyco_hydro_30"/>
    <property type="match status" value="1"/>
</dbReference>
<organism evidence="9 10">
    <name type="scientific">Leptotrombidium deliense</name>
    <dbReference type="NCBI Taxonomy" id="299467"/>
    <lineage>
        <taxon>Eukaryota</taxon>
        <taxon>Metazoa</taxon>
        <taxon>Ecdysozoa</taxon>
        <taxon>Arthropoda</taxon>
        <taxon>Chelicerata</taxon>
        <taxon>Arachnida</taxon>
        <taxon>Acari</taxon>
        <taxon>Acariformes</taxon>
        <taxon>Trombidiformes</taxon>
        <taxon>Prostigmata</taxon>
        <taxon>Anystina</taxon>
        <taxon>Parasitengona</taxon>
        <taxon>Trombiculoidea</taxon>
        <taxon>Trombiculidae</taxon>
        <taxon>Leptotrombidium</taxon>
    </lineage>
</organism>
<dbReference type="PANTHER" id="PTHR11069">
    <property type="entry name" value="GLUCOSYLCERAMIDASE"/>
    <property type="match status" value="1"/>
</dbReference>
<dbReference type="GO" id="GO:0004348">
    <property type="term" value="F:glucosylceramidase activity"/>
    <property type="evidence" value="ECO:0007669"/>
    <property type="project" value="UniProtKB-EC"/>
</dbReference>